<dbReference type="SFLD" id="SFLDS00003">
    <property type="entry name" value="Haloacid_Dehalogenase"/>
    <property type="match status" value="1"/>
</dbReference>
<dbReference type="Gene3D" id="3.40.50.1000">
    <property type="entry name" value="HAD superfamily/HAD-like"/>
    <property type="match status" value="1"/>
</dbReference>
<evidence type="ECO:0000313" key="2">
    <source>
        <dbReference type="Proteomes" id="UP001589613"/>
    </source>
</evidence>
<sequence length="210" mass="22315">MRSVIWDLGGTLVDSYPDVDRALAVAVHGEDAVGEDELREVAGLTRVSSGHAIETLARRHGVPETRLRTAYERTKETWRTDPPPAVAGAHEVLAAVTAAGGLNLVATHRDRESATQLLRTLGLDVDDMVCAPDGFARKPDPEMPLELLRRHGLDADDVLAVGDRPGDVAAALAAGVPGVLLETPEIPLDAPDARRITDLREVLGLLGLPA</sequence>
<dbReference type="NCBIfam" id="TIGR01549">
    <property type="entry name" value="HAD-SF-IA-v1"/>
    <property type="match status" value="1"/>
</dbReference>
<dbReference type="Pfam" id="PF13419">
    <property type="entry name" value="HAD_2"/>
    <property type="match status" value="1"/>
</dbReference>
<dbReference type="SFLD" id="SFLDG01129">
    <property type="entry name" value="C1.5:_HAD__Beta-PGM__Phosphata"/>
    <property type="match status" value="1"/>
</dbReference>
<dbReference type="PANTHER" id="PTHR43434">
    <property type="entry name" value="PHOSPHOGLYCOLATE PHOSPHATASE"/>
    <property type="match status" value="1"/>
</dbReference>
<dbReference type="RefSeq" id="WP_141337722.1">
    <property type="nucleotide sequence ID" value="NZ_JBHMAX010000015.1"/>
</dbReference>
<dbReference type="GO" id="GO:0016787">
    <property type="term" value="F:hydrolase activity"/>
    <property type="evidence" value="ECO:0007669"/>
    <property type="project" value="UniProtKB-KW"/>
</dbReference>
<reference evidence="1 2" key="1">
    <citation type="submission" date="2024-09" db="EMBL/GenBank/DDBJ databases">
        <authorList>
            <person name="Sun Q."/>
            <person name="Mori K."/>
        </authorList>
    </citation>
    <scope>NUCLEOTIDE SEQUENCE [LARGE SCALE GENOMIC DNA]</scope>
    <source>
        <strain evidence="1 2">JCM 12763</strain>
    </source>
</reference>
<dbReference type="InterPro" id="IPR023214">
    <property type="entry name" value="HAD_sf"/>
</dbReference>
<gene>
    <name evidence="1" type="ORF">ACFFN0_08030</name>
</gene>
<keyword evidence="2" id="KW-1185">Reference proteome</keyword>
<dbReference type="InterPro" id="IPR006439">
    <property type="entry name" value="HAD-SF_hydro_IA"/>
</dbReference>
<dbReference type="SUPFAM" id="SSF56784">
    <property type="entry name" value="HAD-like"/>
    <property type="match status" value="1"/>
</dbReference>
<organism evidence="1 2">
    <name type="scientific">Ornithinimicrobium kibberense</name>
    <dbReference type="NCBI Taxonomy" id="282060"/>
    <lineage>
        <taxon>Bacteria</taxon>
        <taxon>Bacillati</taxon>
        <taxon>Actinomycetota</taxon>
        <taxon>Actinomycetes</taxon>
        <taxon>Micrococcales</taxon>
        <taxon>Ornithinimicrobiaceae</taxon>
        <taxon>Ornithinimicrobium</taxon>
    </lineage>
</organism>
<proteinExistence type="predicted"/>
<dbReference type="PANTHER" id="PTHR43434:SF25">
    <property type="entry name" value="PHOSPHOGLYCOLATE PHOSPHATASE"/>
    <property type="match status" value="1"/>
</dbReference>
<name>A0ABV5V2E7_9MICO</name>
<dbReference type="InterPro" id="IPR036412">
    <property type="entry name" value="HAD-like_sf"/>
</dbReference>
<dbReference type="Gene3D" id="1.10.150.240">
    <property type="entry name" value="Putative phosphatase, domain 2"/>
    <property type="match status" value="1"/>
</dbReference>
<dbReference type="InterPro" id="IPR023198">
    <property type="entry name" value="PGP-like_dom2"/>
</dbReference>
<dbReference type="InterPro" id="IPR041492">
    <property type="entry name" value="HAD_2"/>
</dbReference>
<dbReference type="EMBL" id="JBHMAX010000015">
    <property type="protein sequence ID" value="MFB9731990.1"/>
    <property type="molecule type" value="Genomic_DNA"/>
</dbReference>
<dbReference type="InterPro" id="IPR050155">
    <property type="entry name" value="HAD-like_hydrolase_sf"/>
</dbReference>
<protein>
    <submittedName>
        <fullName evidence="1">HAD-IA family hydrolase</fullName>
    </submittedName>
</protein>
<evidence type="ECO:0000313" key="1">
    <source>
        <dbReference type="EMBL" id="MFB9731990.1"/>
    </source>
</evidence>
<comment type="caution">
    <text evidence="1">The sequence shown here is derived from an EMBL/GenBank/DDBJ whole genome shotgun (WGS) entry which is preliminary data.</text>
</comment>
<accession>A0ABV5V2E7</accession>
<keyword evidence="1" id="KW-0378">Hydrolase</keyword>
<dbReference type="Proteomes" id="UP001589613">
    <property type="component" value="Unassembled WGS sequence"/>
</dbReference>